<protein>
    <recommendedName>
        <fullName evidence="8">4Fe-4S ferredoxin-type domain-containing protein</fullName>
    </recommendedName>
</protein>
<dbReference type="HOGENOM" id="CLU_033147_1_0_9"/>
<evidence type="ECO:0000256" key="6">
    <source>
        <dbReference type="ARBA" id="ARBA00023014"/>
    </source>
</evidence>
<dbReference type="Proteomes" id="UP000003100">
    <property type="component" value="Unassembled WGS sequence"/>
</dbReference>
<evidence type="ECO:0000256" key="7">
    <source>
        <dbReference type="SAM" id="Phobius"/>
    </source>
</evidence>
<accession>C0CME3</accession>
<dbReference type="PANTHER" id="PTHR30176:SF3">
    <property type="entry name" value="FERREDOXIN-TYPE PROTEIN NAPH"/>
    <property type="match status" value="1"/>
</dbReference>
<keyword evidence="3" id="KW-0479">Metal-binding</keyword>
<dbReference type="GO" id="GO:0046872">
    <property type="term" value="F:metal ion binding"/>
    <property type="evidence" value="ECO:0007669"/>
    <property type="project" value="UniProtKB-KW"/>
</dbReference>
<keyword evidence="10" id="KW-1185">Reference proteome</keyword>
<dbReference type="GO" id="GO:0005886">
    <property type="term" value="C:plasma membrane"/>
    <property type="evidence" value="ECO:0007669"/>
    <property type="project" value="TreeGrafter"/>
</dbReference>
<comment type="caution">
    <text evidence="9">The sequence shown here is derived from an EMBL/GenBank/DDBJ whole genome shotgun (WGS) entry which is preliminary data.</text>
</comment>
<evidence type="ECO:0000256" key="4">
    <source>
        <dbReference type="ARBA" id="ARBA00022982"/>
    </source>
</evidence>
<dbReference type="GO" id="GO:0051539">
    <property type="term" value="F:4 iron, 4 sulfur cluster binding"/>
    <property type="evidence" value="ECO:0007669"/>
    <property type="project" value="UniProtKB-KW"/>
</dbReference>
<name>C0CME3_BLAHS</name>
<dbReference type="Pfam" id="PF12801">
    <property type="entry name" value="Fer4_5"/>
    <property type="match status" value="3"/>
</dbReference>
<evidence type="ECO:0000313" key="10">
    <source>
        <dbReference type="Proteomes" id="UP000003100"/>
    </source>
</evidence>
<dbReference type="PROSITE" id="PS51379">
    <property type="entry name" value="4FE4S_FER_2"/>
    <property type="match status" value="2"/>
</dbReference>
<evidence type="ECO:0000256" key="5">
    <source>
        <dbReference type="ARBA" id="ARBA00023004"/>
    </source>
</evidence>
<dbReference type="Gene3D" id="3.30.70.20">
    <property type="match status" value="1"/>
</dbReference>
<dbReference type="PATRIC" id="fig|476272.21.peg.1456"/>
<evidence type="ECO:0000256" key="3">
    <source>
        <dbReference type="ARBA" id="ARBA00022723"/>
    </source>
</evidence>
<evidence type="ECO:0000259" key="8">
    <source>
        <dbReference type="PROSITE" id="PS51379"/>
    </source>
</evidence>
<feature type="transmembrane region" description="Helical" evidence="7">
    <location>
        <begin position="175"/>
        <end position="199"/>
    </location>
</feature>
<keyword evidence="2" id="KW-0004">4Fe-4S</keyword>
<dbReference type="SUPFAM" id="SSF54862">
    <property type="entry name" value="4Fe-4S ferredoxins"/>
    <property type="match status" value="1"/>
</dbReference>
<keyword evidence="5" id="KW-0408">Iron</keyword>
<dbReference type="EMBL" id="ACBZ01000103">
    <property type="protein sequence ID" value="EEG49067.1"/>
    <property type="molecule type" value="Genomic_DNA"/>
</dbReference>
<sequence length="290" mass="32425">MGKLRTWIQIGFTALTNGYAAGFLKGKIYTGDFKKYCVPGLNCYSCPGALGSCPIGSLQAVIGSRNMNFSFYVVGFLMLTGAVFGRFVCGWLCPFGLIQDLLYKIPFVRKWKRLPGERGLRLLRYAILIGFVVLLPMFAVDIIGQGSPWFCKYICPSGTLTAGIPLGATNPQLRAAMGGLFLGKFALLIFLILLSVAVYRPFCRYLCPLGAVYGLFHPISFYRYQVNEELCTNCGRCREVCKMDIEVWKNPNSLDCVRCGDCLKSCPHQALKRKAFFRSQLQRVQTEKEV</sequence>
<dbReference type="Pfam" id="PF00037">
    <property type="entry name" value="Fer4"/>
    <property type="match status" value="1"/>
</dbReference>
<keyword evidence="6" id="KW-0411">Iron-sulfur</keyword>
<evidence type="ECO:0000256" key="2">
    <source>
        <dbReference type="ARBA" id="ARBA00022485"/>
    </source>
</evidence>
<feature type="domain" description="4Fe-4S ferredoxin-type" evidence="8">
    <location>
        <begin position="252"/>
        <end position="276"/>
    </location>
</feature>
<dbReference type="PANTHER" id="PTHR30176">
    <property type="entry name" value="FERREDOXIN-TYPE PROTEIN NAPH"/>
    <property type="match status" value="1"/>
</dbReference>
<organism evidence="9 10">
    <name type="scientific">Blautia hydrogenotrophica (strain DSM 10507 / JCM 14656 / S5a33)</name>
    <name type="common">Ruminococcus hydrogenotrophicus</name>
    <dbReference type="NCBI Taxonomy" id="476272"/>
    <lineage>
        <taxon>Bacteria</taxon>
        <taxon>Bacillati</taxon>
        <taxon>Bacillota</taxon>
        <taxon>Clostridia</taxon>
        <taxon>Lachnospirales</taxon>
        <taxon>Lachnospiraceae</taxon>
        <taxon>Blautia</taxon>
    </lineage>
</organism>
<feature type="transmembrane region" description="Helical" evidence="7">
    <location>
        <begin position="69"/>
        <end position="102"/>
    </location>
</feature>
<dbReference type="InterPro" id="IPR051684">
    <property type="entry name" value="Electron_Trans/Redox"/>
</dbReference>
<keyword evidence="4" id="KW-0249">Electron transport</keyword>
<gene>
    <name evidence="9" type="ORF">RUMHYD_02026</name>
</gene>
<keyword evidence="1" id="KW-0813">Transport</keyword>
<keyword evidence="7" id="KW-0812">Transmembrane</keyword>
<feature type="domain" description="4Fe-4S ferredoxin-type" evidence="8">
    <location>
        <begin position="222"/>
        <end position="251"/>
    </location>
</feature>
<evidence type="ECO:0000313" key="9">
    <source>
        <dbReference type="EMBL" id="EEG49067.1"/>
    </source>
</evidence>
<reference evidence="9 10" key="1">
    <citation type="submission" date="2009-01" db="EMBL/GenBank/DDBJ databases">
        <authorList>
            <person name="Fulton L."/>
            <person name="Clifton S."/>
            <person name="Fulton B."/>
            <person name="Xu J."/>
            <person name="Minx P."/>
            <person name="Pepin K.H."/>
            <person name="Johnson M."/>
            <person name="Bhonagiri V."/>
            <person name="Nash W.E."/>
            <person name="Mardis E.R."/>
            <person name="Wilson R.K."/>
        </authorList>
    </citation>
    <scope>NUCLEOTIDE SEQUENCE [LARGE SCALE GENOMIC DNA]</scope>
    <source>
        <strain evidence="10">DSM 10507 / JCM 14656 / S5a33</strain>
    </source>
</reference>
<reference evidence="9 10" key="2">
    <citation type="submission" date="2009-02" db="EMBL/GenBank/DDBJ databases">
        <title>Draft genome sequence of Blautia hydrogenotrophica DSM 10507 (Ruminococcus hydrogenotrophicus DSM 10507).</title>
        <authorList>
            <person name="Sudarsanam P."/>
            <person name="Ley R."/>
            <person name="Guruge J."/>
            <person name="Turnbaugh P.J."/>
            <person name="Mahowald M."/>
            <person name="Liep D."/>
            <person name="Gordon J."/>
        </authorList>
    </citation>
    <scope>NUCLEOTIDE SEQUENCE [LARGE SCALE GENOMIC DNA]</scope>
    <source>
        <strain evidence="10">DSM 10507 / JCM 14656 / S5a33</strain>
    </source>
</reference>
<keyword evidence="7" id="KW-1133">Transmembrane helix</keyword>
<dbReference type="AlphaFoldDB" id="C0CME3"/>
<proteinExistence type="predicted"/>
<keyword evidence="7" id="KW-0472">Membrane</keyword>
<dbReference type="InterPro" id="IPR017896">
    <property type="entry name" value="4Fe4S_Fe-S-bd"/>
</dbReference>
<dbReference type="eggNOG" id="COG0348">
    <property type="taxonomic scope" value="Bacteria"/>
</dbReference>
<feature type="transmembrane region" description="Helical" evidence="7">
    <location>
        <begin position="122"/>
        <end position="140"/>
    </location>
</feature>
<evidence type="ECO:0000256" key="1">
    <source>
        <dbReference type="ARBA" id="ARBA00022448"/>
    </source>
</evidence>